<dbReference type="InterPro" id="IPR052909">
    <property type="entry name" value="Transposase_6_like"/>
</dbReference>
<protein>
    <recommendedName>
        <fullName evidence="1">Insertion element IS402-like domain-containing protein</fullName>
    </recommendedName>
</protein>
<reference evidence="2 3" key="1">
    <citation type="journal article" date="2019" name="Int. J. Syst. Evol. Microbiol.">
        <title>The Global Catalogue of Microorganisms (GCM) 10K type strain sequencing project: providing services to taxonomists for standard genome sequencing and annotation.</title>
        <authorList>
            <consortium name="The Broad Institute Genomics Platform"/>
            <consortium name="The Broad Institute Genome Sequencing Center for Infectious Disease"/>
            <person name="Wu L."/>
            <person name="Ma J."/>
        </authorList>
    </citation>
    <scope>NUCLEOTIDE SEQUENCE [LARGE SCALE GENOMIC DNA]</scope>
    <source>
        <strain evidence="2 3">JCM 9933</strain>
    </source>
</reference>
<accession>A0ABN1EP80</accession>
<keyword evidence="3" id="KW-1185">Reference proteome</keyword>
<evidence type="ECO:0000313" key="2">
    <source>
        <dbReference type="EMBL" id="GAA0570989.1"/>
    </source>
</evidence>
<name>A0ABN1EP80_9PROT</name>
<proteinExistence type="predicted"/>
<evidence type="ECO:0000313" key="3">
    <source>
        <dbReference type="Proteomes" id="UP001501588"/>
    </source>
</evidence>
<dbReference type="Pfam" id="PF13340">
    <property type="entry name" value="DUF4096"/>
    <property type="match status" value="1"/>
</dbReference>
<dbReference type="PANTHER" id="PTHR46637:SF1">
    <property type="entry name" value="BLL5188 PROTEIN"/>
    <property type="match status" value="1"/>
</dbReference>
<dbReference type="PANTHER" id="PTHR46637">
    <property type="entry name" value="TIS1421-TRANSPOSASE PROTEIN A"/>
    <property type="match status" value="1"/>
</dbReference>
<evidence type="ECO:0000259" key="1">
    <source>
        <dbReference type="Pfam" id="PF13340"/>
    </source>
</evidence>
<comment type="caution">
    <text evidence="2">The sequence shown here is derived from an EMBL/GenBank/DDBJ whole genome shotgun (WGS) entry which is preliminary data.</text>
</comment>
<dbReference type="Proteomes" id="UP001501588">
    <property type="component" value="Unassembled WGS sequence"/>
</dbReference>
<organism evidence="2 3">
    <name type="scientific">Craurococcus roseus</name>
    <dbReference type="NCBI Taxonomy" id="77585"/>
    <lineage>
        <taxon>Bacteria</taxon>
        <taxon>Pseudomonadati</taxon>
        <taxon>Pseudomonadota</taxon>
        <taxon>Alphaproteobacteria</taxon>
        <taxon>Acetobacterales</taxon>
        <taxon>Acetobacteraceae</taxon>
        <taxon>Craurococcus</taxon>
    </lineage>
</organism>
<dbReference type="EMBL" id="BAAAFZ010000008">
    <property type="protein sequence ID" value="GAA0570989.1"/>
    <property type="molecule type" value="Genomic_DNA"/>
</dbReference>
<gene>
    <name evidence="2" type="ORF">GCM10009416_06980</name>
</gene>
<dbReference type="InterPro" id="IPR025161">
    <property type="entry name" value="IS402-like_dom"/>
</dbReference>
<feature type="domain" description="Insertion element IS402-like" evidence="1">
    <location>
        <begin position="7"/>
        <end position="77"/>
    </location>
</feature>
<dbReference type="NCBIfam" id="NF033580">
    <property type="entry name" value="transpos_IS5_3"/>
    <property type="match status" value="1"/>
</dbReference>
<sequence length="146" mass="16261">MHGRHELPDHEWARLEPLLPKPRTGRPPKDHRPVLDALLWLAKTGAPWRDLPERFGPWRGIATRFYRWTRAGLWDRILSALRRIADARGGIDWDVHMVDATSVRAHRHAAGAKGGNTFRRWGARAGASAASCTCAASGAAGPWPSH</sequence>